<proteinExistence type="predicted"/>
<feature type="signal peptide" evidence="1">
    <location>
        <begin position="1"/>
        <end position="25"/>
    </location>
</feature>
<organism evidence="2 3">
    <name type="scientific">Lysinibacillus pinottii</name>
    <dbReference type="NCBI Taxonomy" id="2973932"/>
    <lineage>
        <taxon>Bacteria</taxon>
        <taxon>Bacillati</taxon>
        <taxon>Bacillota</taxon>
        <taxon>Bacilli</taxon>
        <taxon>Bacillales</taxon>
        <taxon>Bacillaceae</taxon>
        <taxon>Lysinibacillus</taxon>
    </lineage>
</organism>
<feature type="chain" id="PRO_5046900660" evidence="1">
    <location>
        <begin position="26"/>
        <end position="37"/>
    </location>
</feature>
<dbReference type="EMBL" id="JANTOO010000001">
    <property type="protein sequence ID" value="MCS1394642.1"/>
    <property type="molecule type" value="Genomic_DNA"/>
</dbReference>
<evidence type="ECO:0000256" key="1">
    <source>
        <dbReference type="SAM" id="SignalP"/>
    </source>
</evidence>
<accession>A0ABT2DII6</accession>
<dbReference type="Proteomes" id="UP001525021">
    <property type="component" value="Unassembled WGS sequence"/>
</dbReference>
<keyword evidence="3" id="KW-1185">Reference proteome</keyword>
<name>A0ABT2DII6_9BACI</name>
<comment type="caution">
    <text evidence="2">The sequence shown here is derived from an EMBL/GenBank/DDBJ whole genome shotgun (WGS) entry which is preliminary data.</text>
</comment>
<keyword evidence="1" id="KW-0732">Signal</keyword>
<protein>
    <submittedName>
        <fullName evidence="2">Carboxylesterase family protein</fullName>
    </submittedName>
</protein>
<sequence>MFKKILNSIFALAIFGFLSTGTSHASEDLLSSKLDNV</sequence>
<gene>
    <name evidence="2" type="ORF">NXZ79_00960</name>
</gene>
<evidence type="ECO:0000313" key="2">
    <source>
        <dbReference type="EMBL" id="MCS1394642.1"/>
    </source>
</evidence>
<reference evidence="2 3" key="1">
    <citation type="submission" date="2022-08" db="EMBL/GenBank/DDBJ databases">
        <title>Lysinibacillus sequencing.</title>
        <authorList>
            <person name="Dunlap C."/>
        </authorList>
    </citation>
    <scope>NUCLEOTIDE SEQUENCE [LARGE SCALE GENOMIC DNA]</scope>
    <source>
        <strain evidence="2 3">PB211</strain>
    </source>
</reference>
<evidence type="ECO:0000313" key="3">
    <source>
        <dbReference type="Proteomes" id="UP001525021"/>
    </source>
</evidence>